<dbReference type="Proteomes" id="UP000190637">
    <property type="component" value="Unassembled WGS sequence"/>
</dbReference>
<name>A0A1T4TB35_9ACTN</name>
<keyword evidence="3" id="KW-1185">Reference proteome</keyword>
<evidence type="ECO:0000313" key="3">
    <source>
        <dbReference type="Proteomes" id="UP000190637"/>
    </source>
</evidence>
<dbReference type="InterPro" id="IPR013078">
    <property type="entry name" value="His_Pase_superF_clade-1"/>
</dbReference>
<organism evidence="2 3">
    <name type="scientific">Marinactinospora thermotolerans DSM 45154</name>
    <dbReference type="NCBI Taxonomy" id="1122192"/>
    <lineage>
        <taxon>Bacteria</taxon>
        <taxon>Bacillati</taxon>
        <taxon>Actinomycetota</taxon>
        <taxon>Actinomycetes</taxon>
        <taxon>Streptosporangiales</taxon>
        <taxon>Nocardiopsidaceae</taxon>
        <taxon>Marinactinospora</taxon>
    </lineage>
</organism>
<dbReference type="AlphaFoldDB" id="A0A1T4TB35"/>
<protein>
    <submittedName>
        <fullName evidence="2">8-oxo-dGTP diphosphatase</fullName>
    </submittedName>
</protein>
<dbReference type="InterPro" id="IPR029033">
    <property type="entry name" value="His_PPase_superfam"/>
</dbReference>
<sequence>MGDPRGSAVAGTASRPSPAREVGAVLWRPGAAEREVALVRRPGRGGWALPRGASGRHEHPLTAVARVLAEQAGVRPVLGPRLSPAVSLGRSAPVRWWSAAAPPARPTVVGRGGEAVWTPLTAARDRVTAAEREVLADLAARPSATVPVILLRHASAGDKRAWDGDDLRRPLDDTGRDDARRLAEVLETFGAPPVVTSTASRCVETVRPYQARTAATVRGEPAFTVGTGDARDPFDRAAARAAFAALLARRTPVLVCTHGELVPDLVAEATAGTTPPADPELAKGAFWVVHLPAAGGGLAGLERYGPRE</sequence>
<dbReference type="Gene3D" id="3.90.79.10">
    <property type="entry name" value="Nucleoside Triphosphate Pyrophosphohydrolase"/>
    <property type="match status" value="1"/>
</dbReference>
<reference evidence="2 3" key="1">
    <citation type="submission" date="2017-02" db="EMBL/GenBank/DDBJ databases">
        <authorList>
            <person name="Peterson S.W."/>
        </authorList>
    </citation>
    <scope>NUCLEOTIDE SEQUENCE [LARGE SCALE GENOMIC DNA]</scope>
    <source>
        <strain evidence="2 3">DSM 45154</strain>
    </source>
</reference>
<dbReference type="EMBL" id="FUWS01000017">
    <property type="protein sequence ID" value="SKA37419.1"/>
    <property type="molecule type" value="Genomic_DNA"/>
</dbReference>
<accession>A0A1T4TB35</accession>
<evidence type="ECO:0000256" key="1">
    <source>
        <dbReference type="SAM" id="MobiDB-lite"/>
    </source>
</evidence>
<dbReference type="SUPFAM" id="SSF55811">
    <property type="entry name" value="Nudix"/>
    <property type="match status" value="1"/>
</dbReference>
<dbReference type="Gene3D" id="3.40.50.1240">
    <property type="entry name" value="Phosphoglycerate mutase-like"/>
    <property type="match status" value="1"/>
</dbReference>
<evidence type="ECO:0000313" key="2">
    <source>
        <dbReference type="EMBL" id="SKA37419.1"/>
    </source>
</evidence>
<gene>
    <name evidence="2" type="ORF">SAMN02745673_04705</name>
</gene>
<proteinExistence type="predicted"/>
<feature type="region of interest" description="Disordered" evidence="1">
    <location>
        <begin position="1"/>
        <end position="21"/>
    </location>
</feature>
<dbReference type="SUPFAM" id="SSF53254">
    <property type="entry name" value="Phosphoglycerate mutase-like"/>
    <property type="match status" value="1"/>
</dbReference>
<dbReference type="SMART" id="SM00855">
    <property type="entry name" value="PGAM"/>
    <property type="match status" value="1"/>
</dbReference>
<dbReference type="STRING" id="1122192.SAMN02745673_04705"/>
<dbReference type="RefSeq" id="WP_078763922.1">
    <property type="nucleotide sequence ID" value="NZ_FUWS01000017.1"/>
</dbReference>
<dbReference type="InterPro" id="IPR015797">
    <property type="entry name" value="NUDIX_hydrolase-like_dom_sf"/>
</dbReference>
<dbReference type="Pfam" id="PF00300">
    <property type="entry name" value="His_Phos_1"/>
    <property type="match status" value="1"/>
</dbReference>